<feature type="transmembrane region" description="Helical" evidence="1">
    <location>
        <begin position="114"/>
        <end position="138"/>
    </location>
</feature>
<dbReference type="RefSeq" id="WP_074238190.1">
    <property type="nucleotide sequence ID" value="NZ_FSRA01000001.1"/>
</dbReference>
<keyword evidence="3" id="KW-1185">Reference proteome</keyword>
<dbReference type="Pfam" id="PF12412">
    <property type="entry name" value="DUF3667"/>
    <property type="match status" value="1"/>
</dbReference>
<dbReference type="STRING" id="536979.SAMN04488055_1008"/>
<dbReference type="OrthoDB" id="7446256at2"/>
<feature type="transmembrane region" description="Helical" evidence="1">
    <location>
        <begin position="150"/>
        <end position="172"/>
    </location>
</feature>
<proteinExistence type="predicted"/>
<evidence type="ECO:0000313" key="2">
    <source>
        <dbReference type="EMBL" id="SIN73215.1"/>
    </source>
</evidence>
<accession>A0A1N6DQZ3</accession>
<dbReference type="EMBL" id="FSRA01000001">
    <property type="protein sequence ID" value="SIN73215.1"/>
    <property type="molecule type" value="Genomic_DNA"/>
</dbReference>
<name>A0A1N6DQZ3_9BACT</name>
<dbReference type="Proteomes" id="UP000185003">
    <property type="component" value="Unassembled WGS sequence"/>
</dbReference>
<sequence length="235" mass="27413">MTNCKNCQTAFTGNFCPQCGQKADTHRFTTHHLVHELIHAVTHADKSIFGFIKAMLTYPGKTVKNYLEGQRKRYFSPFTAFILMIGFQLLVLSLTKQPVKPDADALRAVRITAFIHHHLKLLFVFLLPLISLLTWLFYRRYNYAEHFVLNIFNAGMISLLFALLYAIAALVFHVDGRALGYFNFAISFLYPVWVMWGLFPDMPKWKVVLYEFLISIIYYTFNMLLVWAMVSLFMR</sequence>
<feature type="transmembrane region" description="Helical" evidence="1">
    <location>
        <begin position="208"/>
        <end position="230"/>
    </location>
</feature>
<evidence type="ECO:0008006" key="4">
    <source>
        <dbReference type="Google" id="ProtNLM"/>
    </source>
</evidence>
<keyword evidence="1" id="KW-1133">Transmembrane helix</keyword>
<keyword evidence="1" id="KW-0472">Membrane</keyword>
<feature type="transmembrane region" description="Helical" evidence="1">
    <location>
        <begin position="74"/>
        <end position="94"/>
    </location>
</feature>
<evidence type="ECO:0000313" key="3">
    <source>
        <dbReference type="Proteomes" id="UP000185003"/>
    </source>
</evidence>
<organism evidence="2 3">
    <name type="scientific">Chitinophaga niabensis</name>
    <dbReference type="NCBI Taxonomy" id="536979"/>
    <lineage>
        <taxon>Bacteria</taxon>
        <taxon>Pseudomonadati</taxon>
        <taxon>Bacteroidota</taxon>
        <taxon>Chitinophagia</taxon>
        <taxon>Chitinophagales</taxon>
        <taxon>Chitinophagaceae</taxon>
        <taxon>Chitinophaga</taxon>
    </lineage>
</organism>
<keyword evidence="1" id="KW-0812">Transmembrane</keyword>
<evidence type="ECO:0000256" key="1">
    <source>
        <dbReference type="SAM" id="Phobius"/>
    </source>
</evidence>
<gene>
    <name evidence="2" type="ORF">SAMN04488055_1008</name>
</gene>
<reference evidence="2 3" key="1">
    <citation type="submission" date="2016-11" db="EMBL/GenBank/DDBJ databases">
        <authorList>
            <person name="Jaros S."/>
            <person name="Januszkiewicz K."/>
            <person name="Wedrychowicz H."/>
        </authorList>
    </citation>
    <scope>NUCLEOTIDE SEQUENCE [LARGE SCALE GENOMIC DNA]</scope>
    <source>
        <strain evidence="2 3">DSM 24787</strain>
    </source>
</reference>
<dbReference type="AlphaFoldDB" id="A0A1N6DQZ3"/>
<feature type="transmembrane region" description="Helical" evidence="1">
    <location>
        <begin position="178"/>
        <end position="196"/>
    </location>
</feature>
<protein>
    <recommendedName>
        <fullName evidence="4">DUF3667 domain-containing protein</fullName>
    </recommendedName>
</protein>
<dbReference type="InterPro" id="IPR022134">
    <property type="entry name" value="DUF3667"/>
</dbReference>